<dbReference type="GO" id="GO:0006310">
    <property type="term" value="P:DNA recombination"/>
    <property type="evidence" value="ECO:0007669"/>
    <property type="project" value="UniProtKB-KW"/>
</dbReference>
<dbReference type="EMBL" id="JAHRHY010000013">
    <property type="protein sequence ID" value="KAG9064709.1"/>
    <property type="molecule type" value="Genomic_DNA"/>
</dbReference>
<keyword evidence="1" id="KW-0677">Repeat</keyword>
<keyword evidence="2 3" id="KW-0802">TPR repeat</keyword>
<dbReference type="Proteomes" id="UP000707451">
    <property type="component" value="Unassembled WGS sequence"/>
</dbReference>
<dbReference type="Gene3D" id="1.25.40.10">
    <property type="entry name" value="Tetratricopeptide repeat domain"/>
    <property type="match status" value="4"/>
</dbReference>
<comment type="similarity">
    <text evidence="4">Belongs to the helicase family.</text>
</comment>
<comment type="cofactor">
    <cofactor evidence="4">
        <name>Mg(2+)</name>
        <dbReference type="ChEBI" id="CHEBI:18420"/>
    </cofactor>
</comment>
<name>A0A9P7XRM0_9FUNG</name>
<dbReference type="GO" id="GO:0005524">
    <property type="term" value="F:ATP binding"/>
    <property type="evidence" value="ECO:0007669"/>
    <property type="project" value="UniProtKB-KW"/>
</dbReference>
<evidence type="ECO:0000256" key="2">
    <source>
        <dbReference type="ARBA" id="ARBA00022803"/>
    </source>
</evidence>
<sequence length="1152" mass="132384">MYSAEFYNWCKVELLLVKASECLRKAFEQSWQHKYKVAWSNSPECGQHFTNNVGLKVYRHVGKIQKEYLEGGDIRKWDLTIFNAIFTMTDLNKDKVFQGNLKRLMPIRNSIAHHSDKKISTQEYQQYWNELKGILLFLGVTDEELDDIIHSHSSDSKMYIMTENVKKSIELKHEGNNLLKEQKFLMAVTKYTDAITLPGISDGDLSVLYSNRSFCYLKLGKYAQALEDAKLSKRLNPDYLKAYIRLGKAYESLGKYDKAIKNFDKALSLDMNNDEIRRMRSDARKLKGLQERDNDQSIKDLNLKSTQKFKDMKNRDEFKKLLFNFNPALEHVWAGHEYRDDQNYYMAAECYKQAADMRNAEGMYNLALFMINGHGVSKDYPQALKLLLEISKFDAFDKHKDPVVGVKEAEHCIALGHHEGSIAEKSIELAVVWYEKAISHRSGMSANNLALMYMNGEGVVRNFKQSEQLFLCALNYGDPNAMDNLVSLYLASGNINKAEKLNEKSKKQGSKLARLKEKAIAQMILESNADISDVIDWEKELNQPFENMTIRERVFRKLSYEYPDKSEVLETLKDLESIKNKSVSVSPTRITRNGYKYDLEVLAKRKDKSEFSNRMYLAVLNYMEAMVAFHSIARHSIVVLDNDSRSFIGRLAMCYKLEHFVGSMPIDIREVIRKHVLLLLSYSDRTVKHCENIDELAFNQDCRICHAVLNMQSDENIDFLTECIKKYPNNKFFLEIRGCLYNFIDKHEFALRDFNRIEEISKDDVNNLYHKAATLKLMGRDKQATDAYTKFLLVASADHRKVPEAYYSLGVCSMSNRNTDSITRHYEQGLNAEEKQIPFFLPYESTSKEMLELMLRTIGGLSKVKEKPVVKLADPFRKELIVNHRRGISEYGKIMSSDEHAKFNFTAKPSKSQSAPLSWVGLKSIYLNEINPTLDQVLDGFVLELTLITVPFNNNMSISFVAEDSNLNVQRHNAVNTTASDVDRDLLEGLSDVANKVFQSPSDEYKPFGGAPVVMFGDFGQLGPIVKGEQAAMGKWVFDSTIFKDFSRVRLRQVHHQAQDQNFVRLLNALRDGKDQPRDIERVNDMLESRLAGDYETVVRKVLKKKALVIAGTRFNVKKMNMACLSKIQSTLYQSDAIDTAVGGKPLEWRKE</sequence>
<dbReference type="GO" id="GO:0000723">
    <property type="term" value="P:telomere maintenance"/>
    <property type="evidence" value="ECO:0007669"/>
    <property type="project" value="InterPro"/>
</dbReference>
<dbReference type="PANTHER" id="PTHR45831">
    <property type="entry name" value="LD24721P"/>
    <property type="match status" value="1"/>
</dbReference>
<dbReference type="PROSITE" id="PS50293">
    <property type="entry name" value="TPR_REGION"/>
    <property type="match status" value="1"/>
</dbReference>
<feature type="repeat" description="TPR" evidence="3">
    <location>
        <begin position="240"/>
        <end position="273"/>
    </location>
</feature>
<dbReference type="Pfam" id="PF08238">
    <property type="entry name" value="Sel1"/>
    <property type="match status" value="4"/>
</dbReference>
<keyword evidence="4" id="KW-0347">Helicase</keyword>
<keyword evidence="4" id="KW-0067">ATP-binding</keyword>
<dbReference type="GO" id="GO:0060090">
    <property type="term" value="F:molecular adaptor activity"/>
    <property type="evidence" value="ECO:0007669"/>
    <property type="project" value="TreeGrafter"/>
</dbReference>
<feature type="domain" description="DNA helicase Pif1-like DEAD-box helicase" evidence="5">
    <location>
        <begin position="978"/>
        <end position="1075"/>
    </location>
</feature>
<dbReference type="PANTHER" id="PTHR45831:SF2">
    <property type="entry name" value="LD24721P"/>
    <property type="match status" value="1"/>
</dbReference>
<proteinExistence type="inferred from homology"/>
<gene>
    <name evidence="6" type="primary">STIP1</name>
    <name evidence="6" type="ORF">KI688_002968</name>
</gene>
<dbReference type="SMART" id="SM00671">
    <property type="entry name" value="SEL1"/>
    <property type="match status" value="5"/>
</dbReference>
<evidence type="ECO:0000259" key="5">
    <source>
        <dbReference type="Pfam" id="PF05970"/>
    </source>
</evidence>
<dbReference type="GO" id="GO:0016787">
    <property type="term" value="F:hydrolase activity"/>
    <property type="evidence" value="ECO:0007669"/>
    <property type="project" value="UniProtKB-KW"/>
</dbReference>
<reference evidence="6" key="1">
    <citation type="submission" date="2021-06" db="EMBL/GenBank/DDBJ databases">
        <title>Genome Sequence of Mortierella hyaline Strain SCG-10, a Cold-Adapted, Nitrate-Reducing Fungus Isolated from Soil in Minnesota, USA.</title>
        <authorList>
            <person name="Aldossari N."/>
        </authorList>
    </citation>
    <scope>NUCLEOTIDE SEQUENCE</scope>
    <source>
        <strain evidence="6">SCG-10</strain>
    </source>
</reference>
<dbReference type="InterPro" id="IPR006597">
    <property type="entry name" value="Sel1-like"/>
</dbReference>
<dbReference type="InterPro" id="IPR027417">
    <property type="entry name" value="P-loop_NTPase"/>
</dbReference>
<dbReference type="OrthoDB" id="2116580at2759"/>
<dbReference type="SUPFAM" id="SSF81901">
    <property type="entry name" value="HCP-like"/>
    <property type="match status" value="1"/>
</dbReference>
<dbReference type="SMART" id="SM00028">
    <property type="entry name" value="TPR"/>
    <property type="match status" value="5"/>
</dbReference>
<evidence type="ECO:0000256" key="4">
    <source>
        <dbReference type="RuleBase" id="RU363044"/>
    </source>
</evidence>
<dbReference type="InterPro" id="IPR010285">
    <property type="entry name" value="DNA_helicase_pif1-like_DEAD"/>
</dbReference>
<keyword evidence="4" id="KW-0234">DNA repair</keyword>
<accession>A0A9P7XRM0</accession>
<dbReference type="AlphaFoldDB" id="A0A9P7XRM0"/>
<dbReference type="PROSITE" id="PS50005">
    <property type="entry name" value="TPR"/>
    <property type="match status" value="1"/>
</dbReference>
<dbReference type="InterPro" id="IPR019734">
    <property type="entry name" value="TPR_rpt"/>
</dbReference>
<comment type="catalytic activity">
    <reaction evidence="4">
        <text>ATP + H2O = ADP + phosphate + H(+)</text>
        <dbReference type="Rhea" id="RHEA:13065"/>
        <dbReference type="ChEBI" id="CHEBI:15377"/>
        <dbReference type="ChEBI" id="CHEBI:15378"/>
        <dbReference type="ChEBI" id="CHEBI:30616"/>
        <dbReference type="ChEBI" id="CHEBI:43474"/>
        <dbReference type="ChEBI" id="CHEBI:456216"/>
        <dbReference type="EC" id="5.6.2.3"/>
    </reaction>
</comment>
<keyword evidence="4" id="KW-0378">Hydrolase</keyword>
<dbReference type="InterPro" id="IPR011990">
    <property type="entry name" value="TPR-like_helical_dom_sf"/>
</dbReference>
<keyword evidence="7" id="KW-1185">Reference proteome</keyword>
<dbReference type="GO" id="GO:0016020">
    <property type="term" value="C:membrane"/>
    <property type="evidence" value="ECO:0007669"/>
    <property type="project" value="TreeGrafter"/>
</dbReference>
<keyword evidence="4" id="KW-0233">DNA recombination</keyword>
<dbReference type="EC" id="5.6.2.3" evidence="4"/>
<dbReference type="Pfam" id="PF05970">
    <property type="entry name" value="PIF1"/>
    <property type="match status" value="1"/>
</dbReference>
<comment type="caution">
    <text evidence="6">The sequence shown here is derived from an EMBL/GenBank/DDBJ whole genome shotgun (WGS) entry which is preliminary data.</text>
</comment>
<keyword evidence="4" id="KW-0227">DNA damage</keyword>
<protein>
    <recommendedName>
        <fullName evidence="4">ATP-dependent DNA helicase</fullName>
        <ecNumber evidence="4">5.6.2.3</ecNumber>
    </recommendedName>
</protein>
<evidence type="ECO:0000313" key="6">
    <source>
        <dbReference type="EMBL" id="KAG9064709.1"/>
    </source>
</evidence>
<evidence type="ECO:0000313" key="7">
    <source>
        <dbReference type="Proteomes" id="UP000707451"/>
    </source>
</evidence>
<dbReference type="InterPro" id="IPR047150">
    <property type="entry name" value="SGT"/>
</dbReference>
<dbReference type="GO" id="GO:0043139">
    <property type="term" value="F:5'-3' DNA helicase activity"/>
    <property type="evidence" value="ECO:0007669"/>
    <property type="project" value="UniProtKB-EC"/>
</dbReference>
<evidence type="ECO:0000256" key="3">
    <source>
        <dbReference type="PROSITE-ProRule" id="PRU00339"/>
    </source>
</evidence>
<dbReference type="Pfam" id="PF00515">
    <property type="entry name" value="TPR_1"/>
    <property type="match status" value="1"/>
</dbReference>
<organism evidence="6 7">
    <name type="scientific">Linnemannia hyalina</name>
    <dbReference type="NCBI Taxonomy" id="64524"/>
    <lineage>
        <taxon>Eukaryota</taxon>
        <taxon>Fungi</taxon>
        <taxon>Fungi incertae sedis</taxon>
        <taxon>Mucoromycota</taxon>
        <taxon>Mortierellomycotina</taxon>
        <taxon>Mortierellomycetes</taxon>
        <taxon>Mortierellales</taxon>
        <taxon>Mortierellaceae</taxon>
        <taxon>Linnemannia</taxon>
    </lineage>
</organism>
<evidence type="ECO:0000256" key="1">
    <source>
        <dbReference type="ARBA" id="ARBA00022737"/>
    </source>
</evidence>
<dbReference type="SUPFAM" id="SSF48452">
    <property type="entry name" value="TPR-like"/>
    <property type="match status" value="2"/>
</dbReference>
<dbReference type="GO" id="GO:0006620">
    <property type="term" value="P:post-translational protein targeting to endoplasmic reticulum membrane"/>
    <property type="evidence" value="ECO:0007669"/>
    <property type="project" value="TreeGrafter"/>
</dbReference>
<dbReference type="SUPFAM" id="SSF52540">
    <property type="entry name" value="P-loop containing nucleoside triphosphate hydrolases"/>
    <property type="match status" value="1"/>
</dbReference>
<dbReference type="GO" id="GO:0006281">
    <property type="term" value="P:DNA repair"/>
    <property type="evidence" value="ECO:0007669"/>
    <property type="project" value="UniProtKB-KW"/>
</dbReference>
<keyword evidence="4" id="KW-0547">Nucleotide-binding</keyword>
<dbReference type="GO" id="GO:0072380">
    <property type="term" value="C:TRC complex"/>
    <property type="evidence" value="ECO:0007669"/>
    <property type="project" value="TreeGrafter"/>
</dbReference>